<feature type="compositionally biased region" description="Low complexity" evidence="2">
    <location>
        <begin position="221"/>
        <end position="238"/>
    </location>
</feature>
<evidence type="ECO:0000313" key="4">
    <source>
        <dbReference type="EMBL" id="TGO16983.1"/>
    </source>
</evidence>
<dbReference type="Proteomes" id="UP000297777">
    <property type="component" value="Unassembled WGS sequence"/>
</dbReference>
<feature type="compositionally biased region" description="Polar residues" evidence="2">
    <location>
        <begin position="351"/>
        <end position="369"/>
    </location>
</feature>
<dbReference type="SMART" id="SM00356">
    <property type="entry name" value="ZnF_C3H1"/>
    <property type="match status" value="3"/>
</dbReference>
<evidence type="ECO:0000313" key="5">
    <source>
        <dbReference type="Proteomes" id="UP000297777"/>
    </source>
</evidence>
<keyword evidence="5" id="KW-1185">Reference proteome</keyword>
<keyword evidence="1" id="KW-0479">Metal-binding</keyword>
<name>A0A4Z1F2K8_9HELO</name>
<evidence type="ECO:0000256" key="2">
    <source>
        <dbReference type="SAM" id="MobiDB-lite"/>
    </source>
</evidence>
<dbReference type="Gene3D" id="3.30.1370.210">
    <property type="match status" value="1"/>
</dbReference>
<protein>
    <recommendedName>
        <fullName evidence="3">C3H1-type domain-containing protein</fullName>
    </recommendedName>
</protein>
<dbReference type="GO" id="GO:0008270">
    <property type="term" value="F:zinc ion binding"/>
    <property type="evidence" value="ECO:0007669"/>
    <property type="project" value="UniProtKB-KW"/>
</dbReference>
<feature type="domain" description="C3H1-type" evidence="3">
    <location>
        <begin position="60"/>
        <end position="88"/>
    </location>
</feature>
<gene>
    <name evidence="4" type="ORF">BTUL_0022g00850</name>
</gene>
<evidence type="ECO:0000256" key="1">
    <source>
        <dbReference type="PROSITE-ProRule" id="PRU00723"/>
    </source>
</evidence>
<feature type="zinc finger region" description="C3H1-type" evidence="1">
    <location>
        <begin position="25"/>
        <end position="53"/>
    </location>
</feature>
<accession>A0A4Z1F2K8</accession>
<feature type="zinc finger region" description="C3H1-type" evidence="1">
    <location>
        <begin position="60"/>
        <end position="88"/>
    </location>
</feature>
<feature type="region of interest" description="Disordered" evidence="2">
    <location>
        <begin position="93"/>
        <end position="124"/>
    </location>
</feature>
<keyword evidence="1" id="KW-0863">Zinc-finger</keyword>
<reference evidence="4 5" key="1">
    <citation type="submission" date="2017-12" db="EMBL/GenBank/DDBJ databases">
        <title>Comparative genomics of Botrytis spp.</title>
        <authorList>
            <person name="Valero-Jimenez C.A."/>
            <person name="Tapia P."/>
            <person name="Veloso J."/>
            <person name="Silva-Moreno E."/>
            <person name="Staats M."/>
            <person name="Valdes J.H."/>
            <person name="Van Kan J.A.L."/>
        </authorList>
    </citation>
    <scope>NUCLEOTIDE SEQUENCE [LARGE SCALE GENOMIC DNA]</scope>
    <source>
        <strain evidence="4 5">Bt9001</strain>
    </source>
</reference>
<evidence type="ECO:0000259" key="3">
    <source>
        <dbReference type="PROSITE" id="PS50103"/>
    </source>
</evidence>
<feature type="compositionally biased region" description="Basic and acidic residues" evidence="2">
    <location>
        <begin position="159"/>
        <end position="171"/>
    </location>
</feature>
<feature type="compositionally biased region" description="Low complexity" evidence="2">
    <location>
        <begin position="101"/>
        <end position="120"/>
    </location>
</feature>
<sequence length="772" mass="83135">MGICIYYPIGRCVAGDQCHNTHTGPYQPYPCKNFIFYGACKWGPECRLGHPASIPAENLEPSRPTCKNFLSRRGCKYGSRCLSHHPIPTEKVASSATSALQKSQSTTATPTASKAANSSNIKLSKAKPANTKVAPLMNFRSARVVPTKPQAAPTTTNVSKDEGSTKIQLSKDKTTGKITMPASLKEFGVMPALPVAKSTTAMPMASETATAANFELSENKPASTTATPSTNSSSTPAPLQAQVTMDTPDVSSTADAVDMDSSFEKPADKIPAPSIDPGSYEITILPIKLTPDSNGTSDTDAINTVSSNDQPDGAITTSSMSSDSTPGTPPFQVLTPASTSTGNADDIGYASSMSDSSELVRSTTQSPSPNDDAHDTSMSTVPDDSSTPVKPVLFGQSVDEAPINNVSSTTLSTIPVEESTASSYTASTQFSVEHKQASVVQSTDLVPSANKSSNQTNKLALVEEKQTSVVEHISTDYQSAMNKLSRVVVDWSATLEPCNLELSGPGMYQRQVSYTETLFTWPQEWNVPAIDMINTLIDLASTWGELSRYQPIHRNMGSWHSIQITFRHRHEAAAAAAAINGHPITAVGASMSIPVSVSHQIAVQYMIPRFIIDSLGRQNQGNLHQIFGQNSCQLHWGDSHRADYSGEKLVEVTIMGTCEEQVAQCKAVLEDLLRGRILTHEEGDNRPLWHKFFKTDEGAKWIGEATMNVFDMKVRAAKLANLDVLMVHGSSEWSRARFGALVKKKIAELEKASIVTAVVAEELRLMRSRVKG</sequence>
<feature type="domain" description="C3H1-type" evidence="3">
    <location>
        <begin position="25"/>
        <end position="53"/>
    </location>
</feature>
<dbReference type="PROSITE" id="PS50103">
    <property type="entry name" value="ZF_C3H1"/>
    <property type="match status" value="2"/>
</dbReference>
<dbReference type="OrthoDB" id="410307at2759"/>
<keyword evidence="1" id="KW-0862">Zinc</keyword>
<feature type="region of interest" description="Disordered" evidence="2">
    <location>
        <begin position="290"/>
        <end position="391"/>
    </location>
</feature>
<organism evidence="4 5">
    <name type="scientific">Botrytis tulipae</name>
    <dbReference type="NCBI Taxonomy" id="87230"/>
    <lineage>
        <taxon>Eukaryota</taxon>
        <taxon>Fungi</taxon>
        <taxon>Dikarya</taxon>
        <taxon>Ascomycota</taxon>
        <taxon>Pezizomycotina</taxon>
        <taxon>Leotiomycetes</taxon>
        <taxon>Helotiales</taxon>
        <taxon>Sclerotiniaceae</taxon>
        <taxon>Botrytis</taxon>
    </lineage>
</organism>
<feature type="region of interest" description="Disordered" evidence="2">
    <location>
        <begin position="216"/>
        <end position="240"/>
    </location>
</feature>
<feature type="compositionally biased region" description="Polar residues" evidence="2">
    <location>
        <begin position="376"/>
        <end position="388"/>
    </location>
</feature>
<dbReference type="InterPro" id="IPR000571">
    <property type="entry name" value="Znf_CCCH"/>
</dbReference>
<feature type="region of interest" description="Disordered" evidence="2">
    <location>
        <begin position="146"/>
        <end position="171"/>
    </location>
</feature>
<feature type="compositionally biased region" description="Polar residues" evidence="2">
    <location>
        <begin position="291"/>
        <end position="326"/>
    </location>
</feature>
<dbReference type="EMBL" id="PQXH01000022">
    <property type="protein sequence ID" value="TGO16983.1"/>
    <property type="molecule type" value="Genomic_DNA"/>
</dbReference>
<dbReference type="AlphaFoldDB" id="A0A4Z1F2K8"/>
<comment type="caution">
    <text evidence="4">The sequence shown here is derived from an EMBL/GenBank/DDBJ whole genome shotgun (WGS) entry which is preliminary data.</text>
</comment>
<proteinExistence type="predicted"/>